<dbReference type="Proteomes" id="UP000019678">
    <property type="component" value="Unassembled WGS sequence"/>
</dbReference>
<dbReference type="STRING" id="1192034.CAP_3567"/>
<feature type="region of interest" description="Disordered" evidence="1">
    <location>
        <begin position="42"/>
        <end position="77"/>
    </location>
</feature>
<reference evidence="2 3" key="1">
    <citation type="submission" date="2013-05" db="EMBL/GenBank/DDBJ databases">
        <title>Genome assembly of Chondromyces apiculatus DSM 436.</title>
        <authorList>
            <person name="Sharma G."/>
            <person name="Khatri I."/>
            <person name="Kaur C."/>
            <person name="Mayilraj S."/>
            <person name="Subramanian S."/>
        </authorList>
    </citation>
    <scope>NUCLEOTIDE SEQUENCE [LARGE SCALE GENOMIC DNA]</scope>
    <source>
        <strain evidence="2 3">DSM 436</strain>
    </source>
</reference>
<dbReference type="AlphaFoldDB" id="A0A017T8A8"/>
<protein>
    <submittedName>
        <fullName evidence="2">Uncharacterized protein</fullName>
    </submittedName>
</protein>
<dbReference type="RefSeq" id="WP_044242804.1">
    <property type="nucleotide sequence ID" value="NZ_ASRX01000026.1"/>
</dbReference>
<name>A0A017T8A8_9BACT</name>
<sequence>MKLARHLSALSFLALLVLVAGGPLGCNWIAMATGVNLPPPPTFPEIPQLPNIPDPEIPEMPKPPDPPSAPQTPTVDVPEEHDGGVCCVRTGPVEQMCGPGAKRCCTLKLDSSGSCEDAGHLWFHSVDGCRGAC</sequence>
<evidence type="ECO:0000313" key="2">
    <source>
        <dbReference type="EMBL" id="EYF05202.1"/>
    </source>
</evidence>
<dbReference type="EMBL" id="ASRX01000026">
    <property type="protein sequence ID" value="EYF05202.1"/>
    <property type="molecule type" value="Genomic_DNA"/>
</dbReference>
<evidence type="ECO:0000256" key="1">
    <source>
        <dbReference type="SAM" id="MobiDB-lite"/>
    </source>
</evidence>
<accession>A0A017T8A8</accession>
<comment type="caution">
    <text evidence="2">The sequence shown here is derived from an EMBL/GenBank/DDBJ whole genome shotgun (WGS) entry which is preliminary data.</text>
</comment>
<organism evidence="2 3">
    <name type="scientific">Chondromyces apiculatus DSM 436</name>
    <dbReference type="NCBI Taxonomy" id="1192034"/>
    <lineage>
        <taxon>Bacteria</taxon>
        <taxon>Pseudomonadati</taxon>
        <taxon>Myxococcota</taxon>
        <taxon>Polyangia</taxon>
        <taxon>Polyangiales</taxon>
        <taxon>Polyangiaceae</taxon>
        <taxon>Chondromyces</taxon>
    </lineage>
</organism>
<keyword evidence="3" id="KW-1185">Reference proteome</keyword>
<evidence type="ECO:0000313" key="3">
    <source>
        <dbReference type="Proteomes" id="UP000019678"/>
    </source>
</evidence>
<proteinExistence type="predicted"/>
<feature type="compositionally biased region" description="Pro residues" evidence="1">
    <location>
        <begin position="50"/>
        <end position="70"/>
    </location>
</feature>
<dbReference type="OrthoDB" id="5513399at2"/>
<gene>
    <name evidence="2" type="ORF">CAP_3567</name>
</gene>